<sequence>MREEEKDMLTPHAAKKRREIYCKKVRRGKFFGKPSAERIIHAHGFHLRVVRLSMNIFGVGNLFSNAVSAGDGHSDALS</sequence>
<evidence type="ECO:0000313" key="2">
    <source>
        <dbReference type="Proteomes" id="UP000063964"/>
    </source>
</evidence>
<dbReference type="Proteomes" id="UP000063964">
    <property type="component" value="Chromosome"/>
</dbReference>
<dbReference type="KEGG" id="doa:AXF15_06600"/>
<dbReference type="AlphaFoldDB" id="A0A0X8JPX7"/>
<dbReference type="EMBL" id="CP014230">
    <property type="protein sequence ID" value="AMD92804.1"/>
    <property type="molecule type" value="Genomic_DNA"/>
</dbReference>
<proteinExistence type="predicted"/>
<protein>
    <submittedName>
        <fullName evidence="1">Uncharacterized protein</fullName>
    </submittedName>
</protein>
<name>A0A0X8JPX7_9BACT</name>
<organism evidence="1 2">
    <name type="scientific">Desulfomicrobium orale DSM 12838</name>
    <dbReference type="NCBI Taxonomy" id="888061"/>
    <lineage>
        <taxon>Bacteria</taxon>
        <taxon>Pseudomonadati</taxon>
        <taxon>Thermodesulfobacteriota</taxon>
        <taxon>Desulfovibrionia</taxon>
        <taxon>Desulfovibrionales</taxon>
        <taxon>Desulfomicrobiaceae</taxon>
        <taxon>Desulfomicrobium</taxon>
    </lineage>
</organism>
<gene>
    <name evidence="1" type="ORF">AXF15_06600</name>
</gene>
<reference evidence="2" key="1">
    <citation type="submission" date="2016-02" db="EMBL/GenBank/DDBJ databases">
        <authorList>
            <person name="Holder M.E."/>
            <person name="Ajami N.J."/>
            <person name="Petrosino J.F."/>
        </authorList>
    </citation>
    <scope>NUCLEOTIDE SEQUENCE [LARGE SCALE GENOMIC DNA]</scope>
    <source>
        <strain evidence="2">DSM 12838</strain>
    </source>
</reference>
<evidence type="ECO:0000313" key="1">
    <source>
        <dbReference type="EMBL" id="AMD92804.1"/>
    </source>
</evidence>
<keyword evidence="2" id="KW-1185">Reference proteome</keyword>
<dbReference type="STRING" id="888061.AXF15_06600"/>
<accession>A0A0X8JPX7</accession>